<accession>A0A6I6LRT2</accession>
<name>A0A6I6LRT2_STUST</name>
<protein>
    <submittedName>
        <fullName evidence="1">Uncharacterized protein</fullName>
    </submittedName>
</protein>
<dbReference type="OrthoDB" id="3322489at2"/>
<evidence type="ECO:0000313" key="1">
    <source>
        <dbReference type="EMBL" id="QGZ31215.1"/>
    </source>
</evidence>
<sequence>MRSAVSVTVPMRVKTKASLAAVKGSLSSCAPTTVATDSPDVRDLEALRANEAAQSAFDSRLTISFAPALSEVAGLGYPNNSDPSIKVESRLALTDGMDHETAVLFELDSVMRQRR</sequence>
<dbReference type="Proteomes" id="UP000438983">
    <property type="component" value="Chromosome"/>
</dbReference>
<dbReference type="AlphaFoldDB" id="A0A6I6LRT2"/>
<evidence type="ECO:0000313" key="2">
    <source>
        <dbReference type="Proteomes" id="UP000438983"/>
    </source>
</evidence>
<proteinExistence type="predicted"/>
<reference evidence="1 2" key="1">
    <citation type="submission" date="2019-12" db="EMBL/GenBank/DDBJ databases">
        <title>Complete genome sequence of Pseudomonas stutzeri.</title>
        <authorList>
            <person name="Lim S.R."/>
            <person name="Kim J.H."/>
        </authorList>
    </citation>
    <scope>NUCLEOTIDE SEQUENCE [LARGE SCALE GENOMIC DNA]</scope>
    <source>
        <strain evidence="1 2">PM101005</strain>
    </source>
</reference>
<organism evidence="1 2">
    <name type="scientific">Stutzerimonas stutzeri</name>
    <name type="common">Pseudomonas stutzeri</name>
    <dbReference type="NCBI Taxonomy" id="316"/>
    <lineage>
        <taxon>Bacteria</taxon>
        <taxon>Pseudomonadati</taxon>
        <taxon>Pseudomonadota</taxon>
        <taxon>Gammaproteobacteria</taxon>
        <taxon>Pseudomonadales</taxon>
        <taxon>Pseudomonadaceae</taxon>
        <taxon>Stutzerimonas</taxon>
    </lineage>
</organism>
<dbReference type="EMBL" id="CP046902">
    <property type="protein sequence ID" value="QGZ31215.1"/>
    <property type="molecule type" value="Genomic_DNA"/>
</dbReference>
<gene>
    <name evidence="1" type="ORF">GQA94_14500</name>
</gene>
<dbReference type="RefSeq" id="WP_158188678.1">
    <property type="nucleotide sequence ID" value="NZ_CP046902.1"/>
</dbReference>